<organism evidence="1 2">
    <name type="scientific">Coprinopsis cinerea (strain Okayama-7 / 130 / ATCC MYA-4618 / FGSC 9003)</name>
    <name type="common">Inky cap fungus</name>
    <name type="synonym">Hormographiella aspergillata</name>
    <dbReference type="NCBI Taxonomy" id="240176"/>
    <lineage>
        <taxon>Eukaryota</taxon>
        <taxon>Fungi</taxon>
        <taxon>Dikarya</taxon>
        <taxon>Basidiomycota</taxon>
        <taxon>Agaricomycotina</taxon>
        <taxon>Agaricomycetes</taxon>
        <taxon>Agaricomycetidae</taxon>
        <taxon>Agaricales</taxon>
        <taxon>Agaricineae</taxon>
        <taxon>Psathyrellaceae</taxon>
        <taxon>Coprinopsis</taxon>
    </lineage>
</organism>
<gene>
    <name evidence="1" type="ORF">CC1G_08278</name>
</gene>
<evidence type="ECO:0000313" key="2">
    <source>
        <dbReference type="Proteomes" id="UP000001861"/>
    </source>
</evidence>
<dbReference type="VEuPathDB" id="FungiDB:CC1G_08278"/>
<name>A8PG32_COPC7</name>
<accession>A8PG32</accession>
<evidence type="ECO:0000313" key="1">
    <source>
        <dbReference type="EMBL" id="EAU80671.2"/>
    </source>
</evidence>
<dbReference type="GeneID" id="6017807"/>
<dbReference type="EMBL" id="AACS02000002">
    <property type="protein sequence ID" value="EAU80671.2"/>
    <property type="molecule type" value="Genomic_DNA"/>
</dbReference>
<reference evidence="1 2" key="1">
    <citation type="journal article" date="2010" name="Proc. Natl. Acad. Sci. U.S.A.">
        <title>Insights into evolution of multicellular fungi from the assembled chromosomes of the mushroom Coprinopsis cinerea (Coprinus cinereus).</title>
        <authorList>
            <person name="Stajich J.E."/>
            <person name="Wilke S.K."/>
            <person name="Ahren D."/>
            <person name="Au C.H."/>
            <person name="Birren B.W."/>
            <person name="Borodovsky M."/>
            <person name="Burns C."/>
            <person name="Canback B."/>
            <person name="Casselton L.A."/>
            <person name="Cheng C.K."/>
            <person name="Deng J."/>
            <person name="Dietrich F.S."/>
            <person name="Fargo D.C."/>
            <person name="Farman M.L."/>
            <person name="Gathman A.C."/>
            <person name="Goldberg J."/>
            <person name="Guigo R."/>
            <person name="Hoegger P.J."/>
            <person name="Hooker J.B."/>
            <person name="Huggins A."/>
            <person name="James T.Y."/>
            <person name="Kamada T."/>
            <person name="Kilaru S."/>
            <person name="Kodira C."/>
            <person name="Kues U."/>
            <person name="Kupfer D."/>
            <person name="Kwan H.S."/>
            <person name="Lomsadze A."/>
            <person name="Li W."/>
            <person name="Lilly W.W."/>
            <person name="Ma L.J."/>
            <person name="Mackey A.J."/>
            <person name="Manning G."/>
            <person name="Martin F."/>
            <person name="Muraguchi H."/>
            <person name="Natvig D.O."/>
            <person name="Palmerini H."/>
            <person name="Ramesh M.A."/>
            <person name="Rehmeyer C.J."/>
            <person name="Roe B.A."/>
            <person name="Shenoy N."/>
            <person name="Stanke M."/>
            <person name="Ter-Hovhannisyan V."/>
            <person name="Tunlid A."/>
            <person name="Velagapudi R."/>
            <person name="Vision T.J."/>
            <person name="Zeng Q."/>
            <person name="Zolan M.E."/>
            <person name="Pukkila P.J."/>
        </authorList>
    </citation>
    <scope>NUCLEOTIDE SEQUENCE [LARGE SCALE GENOMIC DNA]</scope>
    <source>
        <strain evidence="2">Okayama-7 / 130 / ATCC MYA-4618 / FGSC 9003</strain>
    </source>
</reference>
<comment type="caution">
    <text evidence="1">The sequence shown here is derived from an EMBL/GenBank/DDBJ whole genome shotgun (WGS) entry which is preliminary data.</text>
</comment>
<keyword evidence="2" id="KW-1185">Reference proteome</keyword>
<dbReference type="AlphaFoldDB" id="A8PG32"/>
<proteinExistence type="predicted"/>
<protein>
    <submittedName>
        <fullName evidence="1">Uncharacterized protein</fullName>
    </submittedName>
</protein>
<dbReference type="Proteomes" id="UP000001861">
    <property type="component" value="Unassembled WGS sequence"/>
</dbReference>
<sequence>MVMVIGAYDAPGSNAEYKARQHGESAFGKGNSNNSLMMIGSKSFFAAMELRFGEYGPSIRATVVRWSLYNCVVELWSLES</sequence>
<dbReference type="HOGENOM" id="CLU_2589658_0_0_1"/>
<dbReference type="KEGG" id="cci:CC1G_08278"/>
<dbReference type="InParanoid" id="A8PG32"/>
<dbReference type="RefSeq" id="XP_001841134.2">
    <property type="nucleotide sequence ID" value="XM_001841082.2"/>
</dbReference>